<comment type="caution">
    <text evidence="3">The sequence shown here is derived from an EMBL/GenBank/DDBJ whole genome shotgun (WGS) entry which is preliminary data.</text>
</comment>
<reference evidence="3" key="1">
    <citation type="journal article" date="2020" name="bioRxiv">
        <title>Comparative genomics of Chlamydomonas.</title>
        <authorList>
            <person name="Craig R.J."/>
            <person name="Hasan A.R."/>
            <person name="Ness R.W."/>
            <person name="Keightley P.D."/>
        </authorList>
    </citation>
    <scope>NUCLEOTIDE SEQUENCE</scope>
    <source>
        <strain evidence="3">CCAP 11/173</strain>
    </source>
</reference>
<gene>
    <name evidence="3" type="ORF">HYH02_000601</name>
</gene>
<protein>
    <submittedName>
        <fullName evidence="3">Uncharacterized protein</fullName>
    </submittedName>
</protein>
<organism evidence="3 4">
    <name type="scientific">Chlamydomonas schloesseri</name>
    <dbReference type="NCBI Taxonomy" id="2026947"/>
    <lineage>
        <taxon>Eukaryota</taxon>
        <taxon>Viridiplantae</taxon>
        <taxon>Chlorophyta</taxon>
        <taxon>core chlorophytes</taxon>
        <taxon>Chlorophyceae</taxon>
        <taxon>CS clade</taxon>
        <taxon>Chlamydomonadales</taxon>
        <taxon>Chlamydomonadaceae</taxon>
        <taxon>Chlamydomonas</taxon>
    </lineage>
</organism>
<evidence type="ECO:0000313" key="4">
    <source>
        <dbReference type="Proteomes" id="UP000613740"/>
    </source>
</evidence>
<feature type="coiled-coil region" evidence="1">
    <location>
        <begin position="20"/>
        <end position="103"/>
    </location>
</feature>
<dbReference type="EMBL" id="JAEHOD010000001">
    <property type="protein sequence ID" value="KAG2454766.1"/>
    <property type="molecule type" value="Genomic_DNA"/>
</dbReference>
<feature type="region of interest" description="Disordered" evidence="2">
    <location>
        <begin position="300"/>
        <end position="372"/>
    </location>
</feature>
<proteinExistence type="predicted"/>
<sequence>MGALPAAGGGGGAQAAGVDAAVLAAAKQRAERLREALDEERQRGVELEQTLQLQVQETSRAADKAERRKQRLAALEHEHKLATARLESDKSRLEERVRWLEDEAAARAKSLQGLRMEVAKLRSDLGDKDAAVMRARREAANCRARLGAAPPTAAELLELAGDDKASWAQVYSITVEERNGAQEEVRRLQEAVARGRLEADTRVAAERLAGEERTKERDAELDRRRREVMQLEYKVHELQAQLADAQQQQLQRQGSSSSQSLTPVLAPPLQPHQQQQPLQHKLPLPQQQLLQAARGRPAVAFPPFAAPRPRHPIAEHPGKPQAAARSSGPGTSTTGAPGWQQPRPQAAGPSATGAAVAAASDGDHRQAPTCGLTTGGAAELRLGGEVEAEMLLAQMEAQEGRVQAGGAVAGSGAGVADISDDDDGDGALATLADFCGEEAGGQQLEEEELDEGGGRGPRLAADALVGGEDDAPILIDDVCDGDPVPALPRVVCGLFAGDRSIATGSAGSGGGGGKAGSGLAAGKGGLATGAVPSFAKRLISEGPDGRGGTTRFPLTSSYALNQQLPSKSSGGKGGKGGGKGSGVAAAGRPGSGAAGRIDAFLKRVPGPGPR</sequence>
<feature type="region of interest" description="Disordered" evidence="2">
    <location>
        <begin position="538"/>
        <end position="610"/>
    </location>
</feature>
<keyword evidence="1" id="KW-0175">Coiled coil</keyword>
<evidence type="ECO:0000256" key="2">
    <source>
        <dbReference type="SAM" id="MobiDB-lite"/>
    </source>
</evidence>
<dbReference type="Proteomes" id="UP000613740">
    <property type="component" value="Unassembled WGS sequence"/>
</dbReference>
<evidence type="ECO:0000313" key="3">
    <source>
        <dbReference type="EMBL" id="KAG2454766.1"/>
    </source>
</evidence>
<dbReference type="OrthoDB" id="547837at2759"/>
<keyword evidence="4" id="KW-1185">Reference proteome</keyword>
<feature type="compositionally biased region" description="Low complexity" evidence="2">
    <location>
        <begin position="322"/>
        <end position="338"/>
    </location>
</feature>
<feature type="compositionally biased region" description="Polar residues" evidence="2">
    <location>
        <begin position="552"/>
        <end position="565"/>
    </location>
</feature>
<accession>A0A835WW52</accession>
<dbReference type="AlphaFoldDB" id="A0A835WW52"/>
<feature type="compositionally biased region" description="Low complexity" evidence="2">
    <location>
        <begin position="346"/>
        <end position="360"/>
    </location>
</feature>
<evidence type="ECO:0000256" key="1">
    <source>
        <dbReference type="SAM" id="Coils"/>
    </source>
</evidence>
<feature type="compositionally biased region" description="Low complexity" evidence="2">
    <location>
        <begin position="245"/>
        <end position="261"/>
    </location>
</feature>
<name>A0A835WW52_9CHLO</name>
<feature type="region of interest" description="Disordered" evidence="2">
    <location>
        <begin position="245"/>
        <end position="279"/>
    </location>
</feature>
<feature type="compositionally biased region" description="Gly residues" evidence="2">
    <location>
        <begin position="570"/>
        <end position="581"/>
    </location>
</feature>